<proteinExistence type="predicted"/>
<evidence type="ECO:0000313" key="1">
    <source>
        <dbReference type="EMBL" id="MDS0293912.1"/>
    </source>
</evidence>
<name>A0ABU2FZE4_9EURY</name>
<gene>
    <name evidence="1" type="ORF">NDI79_06975</name>
</gene>
<dbReference type="Proteomes" id="UP001254813">
    <property type="component" value="Unassembled WGS sequence"/>
</dbReference>
<organism evidence="1 2">
    <name type="scientific">Halogeometricum luteum</name>
    <dbReference type="NCBI Taxonomy" id="2950537"/>
    <lineage>
        <taxon>Archaea</taxon>
        <taxon>Methanobacteriati</taxon>
        <taxon>Methanobacteriota</taxon>
        <taxon>Stenosarchaea group</taxon>
        <taxon>Halobacteria</taxon>
        <taxon>Halobacteriales</taxon>
        <taxon>Haloferacaceae</taxon>
        <taxon>Halogeometricum</taxon>
    </lineage>
</organism>
<dbReference type="EMBL" id="JAMQOQ010000002">
    <property type="protein sequence ID" value="MDS0293912.1"/>
    <property type="molecule type" value="Genomic_DNA"/>
</dbReference>
<evidence type="ECO:0000313" key="2">
    <source>
        <dbReference type="Proteomes" id="UP001254813"/>
    </source>
</evidence>
<keyword evidence="2" id="KW-1185">Reference proteome</keyword>
<protein>
    <submittedName>
        <fullName evidence="1">DUF6360 family protein</fullName>
    </submittedName>
</protein>
<reference evidence="1 2" key="1">
    <citation type="submission" date="2022-06" db="EMBL/GenBank/DDBJ databases">
        <title>Halogeometricum sp. a new haloarchaeum isolate from saline soil.</title>
        <authorList>
            <person name="Strakova D."/>
            <person name="Galisteo C."/>
            <person name="Sanchez-Porro C."/>
            <person name="Ventosa A."/>
        </authorList>
    </citation>
    <scope>NUCLEOTIDE SEQUENCE [LARGE SCALE GENOMIC DNA]</scope>
    <source>
        <strain evidence="2">S3BR25-2</strain>
    </source>
</reference>
<dbReference type="Pfam" id="PF19887">
    <property type="entry name" value="DUF6360"/>
    <property type="match status" value="1"/>
</dbReference>
<dbReference type="InterPro" id="IPR045940">
    <property type="entry name" value="DUF6360"/>
</dbReference>
<dbReference type="RefSeq" id="WP_310927766.1">
    <property type="nucleotide sequence ID" value="NZ_JAMQOQ010000002.1"/>
</dbReference>
<accession>A0ABU2FZE4</accession>
<comment type="caution">
    <text evidence="1">The sequence shown here is derived from an EMBL/GenBank/DDBJ whole genome shotgun (WGS) entry which is preliminary data.</text>
</comment>
<sequence>MPNRLLRVNAYTTFDMLDAEAVSHEFTEEALAVLNVTAPRKNPDHVRLELELDNSQLNHLPAHADKVTLTAEQARTLAGELEEYAGRVEAAQAEEGDDGDDESEE</sequence>